<evidence type="ECO:0000313" key="1">
    <source>
        <dbReference type="EMBL" id="KAI4840967.1"/>
    </source>
</evidence>
<comment type="caution">
    <text evidence="1">The sequence shown here is derived from an EMBL/GenBank/DDBJ whole genome shotgun (WGS) entry which is preliminary data.</text>
</comment>
<protein>
    <submittedName>
        <fullName evidence="1">Dolichyl-diphosphooligosaccharide--protein glycosyltransferase subunit OST2</fullName>
    </submittedName>
</protein>
<name>A0ACB9YGB9_PLABR</name>
<reference evidence="1" key="1">
    <citation type="submission" date="2022-06" db="EMBL/GenBank/DDBJ databases">
        <title>The First Complete Genome of the Simian Malaria Parasite Plasmodium brasilianum.</title>
        <authorList>
            <person name="Bajic M."/>
            <person name="Ravishankar S."/>
        </authorList>
    </citation>
    <scope>NUCLEOTIDE SEQUENCE</scope>
    <source>
        <strain evidence="1">Bolivian I</strain>
    </source>
</reference>
<dbReference type="Proteomes" id="UP001056978">
    <property type="component" value="Chromosome 2"/>
</dbReference>
<dbReference type="EMBL" id="CM043770">
    <property type="protein sequence ID" value="KAI4840967.1"/>
    <property type="molecule type" value="Genomic_DNA"/>
</dbReference>
<gene>
    <name evidence="1" type="ORF">MKS88_000734</name>
</gene>
<organism evidence="1 2">
    <name type="scientific">Plasmodium brasilianum</name>
    <dbReference type="NCBI Taxonomy" id="5824"/>
    <lineage>
        <taxon>Eukaryota</taxon>
        <taxon>Sar</taxon>
        <taxon>Alveolata</taxon>
        <taxon>Apicomplexa</taxon>
        <taxon>Aconoidasida</taxon>
        <taxon>Haemosporida</taxon>
        <taxon>Plasmodiidae</taxon>
        <taxon>Plasmodium</taxon>
        <taxon>Plasmodium (Plasmodium)</taxon>
    </lineage>
</organism>
<accession>A0ACB9YGB9</accession>
<proteinExistence type="predicted"/>
<evidence type="ECO:0000313" key="2">
    <source>
        <dbReference type="Proteomes" id="UP001056978"/>
    </source>
</evidence>
<keyword evidence="2" id="KW-1185">Reference proteome</keyword>
<sequence>MVSSKRVPLIVKHLLKHLLLKHLLLIILWFYAYLYSSFDDKIVVAAIFTAIGNVTFLGALREQTTNKSLFNLKREKIIFDFVLCSLLLYIELNVHNRHVYSPKKVTANQGENGHKIFKSLFSKRKKKTSKVFRTYMKRLRNASVEIDVQNRKDLTKIEIIKMFLKGVKECKNVEYLREKLKGHVPPSTKRKLMKQKRMINLRAHIKNERIRKQEQVPPGKNILNFPKNQLKNINAAVLYFRHYFEKYEKNTS</sequence>